<proteinExistence type="predicted"/>
<protein>
    <recommendedName>
        <fullName evidence="2">CAAX prenyl protease 2/Lysostaphin resistance protein A-like domain-containing protein</fullName>
    </recommendedName>
</protein>
<dbReference type="InterPro" id="IPR003675">
    <property type="entry name" value="Rce1/LyrA-like_dom"/>
</dbReference>
<feature type="transmembrane region" description="Helical" evidence="1">
    <location>
        <begin position="289"/>
        <end position="307"/>
    </location>
</feature>
<feature type="transmembrane region" description="Helical" evidence="1">
    <location>
        <begin position="166"/>
        <end position="185"/>
    </location>
</feature>
<dbReference type="GO" id="GO:0080120">
    <property type="term" value="P:CAAX-box protein maturation"/>
    <property type="evidence" value="ECO:0007669"/>
    <property type="project" value="UniProtKB-ARBA"/>
</dbReference>
<evidence type="ECO:0000313" key="3">
    <source>
        <dbReference type="EMBL" id="SFF42893.1"/>
    </source>
</evidence>
<dbReference type="AlphaFoldDB" id="A0A1I2IMM9"/>
<organism evidence="3 4">
    <name type="scientific">Thermoflexibacter ruber</name>
    <dbReference type="NCBI Taxonomy" id="1003"/>
    <lineage>
        <taxon>Bacteria</taxon>
        <taxon>Pseudomonadati</taxon>
        <taxon>Bacteroidota</taxon>
        <taxon>Cytophagia</taxon>
        <taxon>Cytophagales</taxon>
        <taxon>Thermoflexibacteraceae</taxon>
        <taxon>Thermoflexibacter</taxon>
    </lineage>
</organism>
<keyword evidence="1" id="KW-0812">Transmembrane</keyword>
<feature type="transmembrane region" description="Helical" evidence="1">
    <location>
        <begin position="229"/>
        <end position="258"/>
    </location>
</feature>
<keyword evidence="1" id="KW-0472">Membrane</keyword>
<feature type="transmembrane region" description="Helical" evidence="1">
    <location>
        <begin position="20"/>
        <end position="42"/>
    </location>
</feature>
<feature type="domain" description="CAAX prenyl protease 2/Lysostaphin resistance protein A-like" evidence="2">
    <location>
        <begin position="222"/>
        <end position="297"/>
    </location>
</feature>
<feature type="transmembrane region" description="Helical" evidence="1">
    <location>
        <begin position="54"/>
        <end position="77"/>
    </location>
</feature>
<keyword evidence="4" id="KW-1185">Reference proteome</keyword>
<feature type="transmembrane region" description="Helical" evidence="1">
    <location>
        <begin position="265"/>
        <end position="283"/>
    </location>
</feature>
<keyword evidence="1" id="KW-1133">Transmembrane helix</keyword>
<evidence type="ECO:0000313" key="4">
    <source>
        <dbReference type="Proteomes" id="UP000199513"/>
    </source>
</evidence>
<dbReference type="GO" id="GO:0004175">
    <property type="term" value="F:endopeptidase activity"/>
    <property type="evidence" value="ECO:0007669"/>
    <property type="project" value="UniProtKB-ARBA"/>
</dbReference>
<feature type="transmembrane region" description="Helical" evidence="1">
    <location>
        <begin position="89"/>
        <end position="106"/>
    </location>
</feature>
<dbReference type="RefSeq" id="WP_091548620.1">
    <property type="nucleotide sequence ID" value="NZ_FONY01000033.1"/>
</dbReference>
<dbReference type="OrthoDB" id="5525190at2"/>
<evidence type="ECO:0000259" key="2">
    <source>
        <dbReference type="Pfam" id="PF02517"/>
    </source>
</evidence>
<sequence length="309" mass="36883">MKKILLYLKLHLSEHWEYGWEGVAFLVGFPIFVFTCLFYNFATDLDIYFHGSPFQWWFKAFFYVFPFFTVTFSYLFLFKKQAILKKPDFWLLCLLIVFILFLNQYASLFDANSFDSALRYFFKKLFFNIDCCIFYLLLPLSYWFLVHKKSNPEFRFYGMSKEGFEYQTYLFMLLVMLPLLYGVSFRSDFLETYPRYKAGMAEHFWDISPFWTISAYELSYSMQFVCLEIFFRGFIVMALARYLGSGSVWVMVAVYVFIHFNKPMFEAIGSFFGGYILGVIAYYSRSIYGGMFIHIGVALAMEFFAFLQQ</sequence>
<dbReference type="STRING" id="1003.SAMN04488541_103349"/>
<evidence type="ECO:0000256" key="1">
    <source>
        <dbReference type="SAM" id="Phobius"/>
    </source>
</evidence>
<accession>A0A1I2IMM9</accession>
<dbReference type="Pfam" id="PF02517">
    <property type="entry name" value="Rce1-like"/>
    <property type="match status" value="1"/>
</dbReference>
<dbReference type="Proteomes" id="UP000199513">
    <property type="component" value="Unassembled WGS sequence"/>
</dbReference>
<feature type="transmembrane region" description="Helical" evidence="1">
    <location>
        <begin position="126"/>
        <end position="145"/>
    </location>
</feature>
<dbReference type="EMBL" id="FONY01000033">
    <property type="protein sequence ID" value="SFF42893.1"/>
    <property type="molecule type" value="Genomic_DNA"/>
</dbReference>
<reference evidence="3 4" key="1">
    <citation type="submission" date="2016-10" db="EMBL/GenBank/DDBJ databases">
        <authorList>
            <person name="de Groot N.N."/>
        </authorList>
    </citation>
    <scope>NUCLEOTIDE SEQUENCE [LARGE SCALE GENOMIC DNA]</scope>
    <source>
        <strain>GEY</strain>
        <strain evidence="4">DSM 9560</strain>
    </source>
</reference>
<gene>
    <name evidence="3" type="ORF">SAMN04488541_103349</name>
</gene>
<name>A0A1I2IMM9_9BACT</name>